<evidence type="ECO:0000256" key="13">
    <source>
        <dbReference type="RuleBase" id="RU003692"/>
    </source>
</evidence>
<feature type="binding site" evidence="11">
    <location>
        <position position="321"/>
    </location>
    <ligand>
        <name>FAD</name>
        <dbReference type="ChEBI" id="CHEBI:57692"/>
    </ligand>
</feature>
<dbReference type="InterPro" id="IPR006258">
    <property type="entry name" value="Lipoamide_DH"/>
</dbReference>
<evidence type="ECO:0000256" key="7">
    <source>
        <dbReference type="ARBA" id="ARBA00023002"/>
    </source>
</evidence>
<dbReference type="InterPro" id="IPR023753">
    <property type="entry name" value="FAD/NAD-binding_dom"/>
</dbReference>
<reference evidence="16 17" key="1">
    <citation type="submission" date="2018-03" db="EMBL/GenBank/DDBJ databases">
        <authorList>
            <person name="Keele B.F."/>
        </authorList>
    </citation>
    <scope>NUCLEOTIDE SEQUENCE [LARGE SCALE GENOMIC DNA]</scope>
    <source>
        <strain evidence="16 17">CECT 8504</strain>
    </source>
</reference>
<feature type="binding site" evidence="11">
    <location>
        <position position="50"/>
    </location>
    <ligand>
        <name>FAD</name>
        <dbReference type="ChEBI" id="CHEBI:57692"/>
    </ligand>
</feature>
<keyword evidence="13" id="KW-0676">Redox-active center</keyword>
<evidence type="ECO:0000256" key="4">
    <source>
        <dbReference type="ARBA" id="ARBA00016961"/>
    </source>
</evidence>
<dbReference type="EMBL" id="ONZF01000013">
    <property type="protein sequence ID" value="SPJ26044.1"/>
    <property type="molecule type" value="Genomic_DNA"/>
</dbReference>
<evidence type="ECO:0000313" key="16">
    <source>
        <dbReference type="EMBL" id="SPJ26044.1"/>
    </source>
</evidence>
<dbReference type="PANTHER" id="PTHR22912:SF217">
    <property type="entry name" value="DIHYDROLIPOYL DEHYDROGENASE"/>
    <property type="match status" value="1"/>
</dbReference>
<dbReference type="EC" id="1.8.1.4" evidence="3 13"/>
<keyword evidence="11" id="KW-0547">Nucleotide-binding</keyword>
<evidence type="ECO:0000259" key="15">
    <source>
        <dbReference type="Pfam" id="PF07992"/>
    </source>
</evidence>
<gene>
    <name evidence="16" type="primary">lpd_2</name>
    <name evidence="16" type="ORF">PAA8504_03900</name>
</gene>
<evidence type="ECO:0000256" key="8">
    <source>
        <dbReference type="ARBA" id="ARBA00023027"/>
    </source>
</evidence>
<feature type="binding site" evidence="11">
    <location>
        <begin position="194"/>
        <end position="201"/>
    </location>
    <ligand>
        <name>NAD(+)</name>
        <dbReference type="ChEBI" id="CHEBI:57540"/>
    </ligand>
</feature>
<dbReference type="NCBIfam" id="TIGR01350">
    <property type="entry name" value="lipoamide_DH"/>
    <property type="match status" value="1"/>
</dbReference>
<dbReference type="InterPro" id="IPR050151">
    <property type="entry name" value="Class-I_Pyr_Nuc-Dis_Oxidored"/>
</dbReference>
<dbReference type="GO" id="GO:0006103">
    <property type="term" value="P:2-oxoglutarate metabolic process"/>
    <property type="evidence" value="ECO:0007669"/>
    <property type="project" value="TreeGrafter"/>
</dbReference>
<dbReference type="Gene3D" id="3.50.50.60">
    <property type="entry name" value="FAD/NAD(P)-binding domain"/>
    <property type="match status" value="2"/>
</dbReference>
<evidence type="ECO:0000256" key="1">
    <source>
        <dbReference type="ARBA" id="ARBA00004496"/>
    </source>
</evidence>
<dbReference type="GO" id="GO:0050660">
    <property type="term" value="F:flavin adenine dinucleotide binding"/>
    <property type="evidence" value="ECO:0007669"/>
    <property type="project" value="InterPro"/>
</dbReference>
<evidence type="ECO:0000313" key="17">
    <source>
        <dbReference type="Proteomes" id="UP000244912"/>
    </source>
</evidence>
<name>A0A2R8C0V9_9RHOB</name>
<dbReference type="Pfam" id="PF02852">
    <property type="entry name" value="Pyr_redox_dim"/>
    <property type="match status" value="1"/>
</dbReference>
<dbReference type="AlphaFoldDB" id="A0A2R8C0V9"/>
<feature type="binding site" evidence="11">
    <location>
        <begin position="327"/>
        <end position="330"/>
    </location>
    <ligand>
        <name>FAD</name>
        <dbReference type="ChEBI" id="CHEBI:57692"/>
    </ligand>
</feature>
<protein>
    <recommendedName>
        <fullName evidence="4 13">Dihydrolipoyl dehydrogenase</fullName>
        <ecNumber evidence="3 13">1.8.1.4</ecNumber>
    </recommendedName>
</protein>
<evidence type="ECO:0000256" key="9">
    <source>
        <dbReference type="ARBA" id="ARBA00049187"/>
    </source>
</evidence>
<evidence type="ECO:0000256" key="6">
    <source>
        <dbReference type="ARBA" id="ARBA00022827"/>
    </source>
</evidence>
<keyword evidence="17" id="KW-1185">Reference proteome</keyword>
<organism evidence="16 17">
    <name type="scientific">Palleronia abyssalis</name>
    <dbReference type="NCBI Taxonomy" id="1501240"/>
    <lineage>
        <taxon>Bacteria</taxon>
        <taxon>Pseudomonadati</taxon>
        <taxon>Pseudomonadota</taxon>
        <taxon>Alphaproteobacteria</taxon>
        <taxon>Rhodobacterales</taxon>
        <taxon>Roseobacteraceae</taxon>
        <taxon>Palleronia</taxon>
    </lineage>
</organism>
<feature type="active site" description="Proton acceptor" evidence="10">
    <location>
        <position position="454"/>
    </location>
</feature>
<evidence type="ECO:0000256" key="5">
    <source>
        <dbReference type="ARBA" id="ARBA00022630"/>
    </source>
</evidence>
<dbReference type="Proteomes" id="UP000244912">
    <property type="component" value="Unassembled WGS sequence"/>
</dbReference>
<dbReference type="GO" id="GO:0004148">
    <property type="term" value="F:dihydrolipoyl dehydrogenase (NADH) activity"/>
    <property type="evidence" value="ECO:0007669"/>
    <property type="project" value="UniProtKB-EC"/>
</dbReference>
<feature type="binding site" evidence="11">
    <location>
        <position position="281"/>
    </location>
    <ligand>
        <name>NAD(+)</name>
        <dbReference type="ChEBI" id="CHEBI:57540"/>
    </ligand>
</feature>
<evidence type="ECO:0000259" key="14">
    <source>
        <dbReference type="Pfam" id="PF02852"/>
    </source>
</evidence>
<dbReference type="PRINTS" id="PR00368">
    <property type="entry name" value="FADPNR"/>
</dbReference>
<dbReference type="OrthoDB" id="9781772at2"/>
<feature type="domain" description="Pyridine nucleotide-disulphide oxidoreductase dimerisation" evidence="14">
    <location>
        <begin position="356"/>
        <end position="465"/>
    </location>
</feature>
<dbReference type="InterPro" id="IPR016156">
    <property type="entry name" value="FAD/NAD-linked_Rdtase_dimer_sf"/>
</dbReference>
<proteinExistence type="inferred from homology"/>
<feature type="domain" description="FAD/NAD(P)-binding" evidence="15">
    <location>
        <begin position="4"/>
        <end position="336"/>
    </location>
</feature>
<evidence type="ECO:0000256" key="12">
    <source>
        <dbReference type="PIRSR" id="PIRSR000350-4"/>
    </source>
</evidence>
<dbReference type="SUPFAM" id="SSF55424">
    <property type="entry name" value="FAD/NAD-linked reductases, dimerisation (C-terminal) domain"/>
    <property type="match status" value="1"/>
</dbReference>
<dbReference type="FunFam" id="3.30.390.30:FF:000001">
    <property type="entry name" value="Dihydrolipoyl dehydrogenase"/>
    <property type="match status" value="1"/>
</dbReference>
<dbReference type="Pfam" id="PF07992">
    <property type="entry name" value="Pyr_redox_2"/>
    <property type="match status" value="1"/>
</dbReference>
<dbReference type="SUPFAM" id="SSF51905">
    <property type="entry name" value="FAD/NAD(P)-binding domain"/>
    <property type="match status" value="1"/>
</dbReference>
<keyword evidence="8 11" id="KW-0520">NAD</keyword>
<feature type="binding site" evidence="11">
    <location>
        <position position="217"/>
    </location>
    <ligand>
        <name>NAD(+)</name>
        <dbReference type="ChEBI" id="CHEBI:57540"/>
    </ligand>
</feature>
<dbReference type="PIRSF" id="PIRSF000350">
    <property type="entry name" value="Mercury_reductase_MerA"/>
    <property type="match status" value="1"/>
</dbReference>
<dbReference type="Gene3D" id="3.30.390.30">
    <property type="match status" value="1"/>
</dbReference>
<dbReference type="RefSeq" id="WP_108895761.1">
    <property type="nucleotide sequence ID" value="NZ_ONZF01000013.1"/>
</dbReference>
<evidence type="ECO:0000256" key="10">
    <source>
        <dbReference type="PIRSR" id="PIRSR000350-2"/>
    </source>
</evidence>
<dbReference type="PRINTS" id="PR00411">
    <property type="entry name" value="PNDRDTASEI"/>
</dbReference>
<comment type="miscellaneous">
    <text evidence="13">The active site is a redox-active disulfide bond.</text>
</comment>
<dbReference type="InterPro" id="IPR036188">
    <property type="entry name" value="FAD/NAD-bd_sf"/>
</dbReference>
<sequence>MADYDIIVIGGGPGGYTAAIRASQLGLKAAVVEREHLGGICSNWGCIPTKAMLRSAEILTHIRDADAFGLDLSGTVTPNVEAIVKRSRGIAERMNGGVAMLLKKNKVDVIWGQAKLTSPGTVEVGAPDKAACEPQPPAPKQTKPHGTYTAAHVIISTGARPRVLPGLEPDGDRVWTYFEALKPAEIPESLAIVGSGAIGIEFASFYAAMGTDVTVVEMVDRILPAEDDEVSAFMRTALEKRGIAFRTGTKINGANVGKDGVTLTLDGGDTIEVERVISAAGVVANTEGLGLEDLGITVERGLIATTGAGRTSVAGVYAIGDVTGAPMLAHKAEHEGALCVEAIAGDAVHPLNKDRIPACTYCDPQVASIGPTEAQAKADGRNLKVGKFPFLANGKAITLGEAQGMAKVIFDADTGELLGAHLVGPEVTELIHGFATAMELESTEAEIFDTIYPHPTISEVLKEAAMAAFGRAVNV</sequence>
<dbReference type="GO" id="GO:0005737">
    <property type="term" value="C:cytoplasm"/>
    <property type="evidence" value="ECO:0007669"/>
    <property type="project" value="UniProtKB-SubCell"/>
</dbReference>
<comment type="subcellular location">
    <subcellularLocation>
        <location evidence="1">Cytoplasm</location>
    </subcellularLocation>
</comment>
<keyword evidence="6 11" id="KW-0274">FAD</keyword>
<comment type="catalytic activity">
    <reaction evidence="9 13">
        <text>N(6)-[(R)-dihydrolipoyl]-L-lysyl-[protein] + NAD(+) = N(6)-[(R)-lipoyl]-L-lysyl-[protein] + NADH + H(+)</text>
        <dbReference type="Rhea" id="RHEA:15045"/>
        <dbReference type="Rhea" id="RHEA-COMP:10474"/>
        <dbReference type="Rhea" id="RHEA-COMP:10475"/>
        <dbReference type="ChEBI" id="CHEBI:15378"/>
        <dbReference type="ChEBI" id="CHEBI:57540"/>
        <dbReference type="ChEBI" id="CHEBI:57945"/>
        <dbReference type="ChEBI" id="CHEBI:83099"/>
        <dbReference type="ChEBI" id="CHEBI:83100"/>
        <dbReference type="EC" id="1.8.1.4"/>
    </reaction>
</comment>
<evidence type="ECO:0000256" key="11">
    <source>
        <dbReference type="PIRSR" id="PIRSR000350-3"/>
    </source>
</evidence>
<comment type="similarity">
    <text evidence="2 13">Belongs to the class-I pyridine nucleotide-disulfide oxidoreductase family.</text>
</comment>
<comment type="cofactor">
    <cofactor evidence="11 13">
        <name>FAD</name>
        <dbReference type="ChEBI" id="CHEBI:57692"/>
    </cofactor>
    <text evidence="11 13">Binds 1 FAD per subunit.</text>
</comment>
<keyword evidence="5 13" id="KW-0285">Flavoprotein</keyword>
<keyword evidence="7 13" id="KW-0560">Oxidoreductase</keyword>
<feature type="disulfide bond" description="Redox-active" evidence="12">
    <location>
        <begin position="41"/>
        <end position="46"/>
    </location>
</feature>
<dbReference type="InterPro" id="IPR001100">
    <property type="entry name" value="Pyr_nuc-diS_OxRdtase"/>
</dbReference>
<evidence type="ECO:0000256" key="2">
    <source>
        <dbReference type="ARBA" id="ARBA00007532"/>
    </source>
</evidence>
<accession>A0A2R8C0V9</accession>
<dbReference type="InterPro" id="IPR004099">
    <property type="entry name" value="Pyr_nucl-diS_OxRdtase_dimer"/>
</dbReference>
<dbReference type="PANTHER" id="PTHR22912">
    <property type="entry name" value="DISULFIDE OXIDOREDUCTASE"/>
    <property type="match status" value="1"/>
</dbReference>
<evidence type="ECO:0000256" key="3">
    <source>
        <dbReference type="ARBA" id="ARBA00012608"/>
    </source>
</evidence>